<dbReference type="EMBL" id="LGCL01000015">
    <property type="protein sequence ID" value="KPL78973.1"/>
    <property type="molecule type" value="Genomic_DNA"/>
</dbReference>
<feature type="signal peptide" evidence="3">
    <location>
        <begin position="1"/>
        <end position="22"/>
    </location>
</feature>
<dbReference type="InterPro" id="IPR023346">
    <property type="entry name" value="Lysozyme-like_dom_sf"/>
</dbReference>
<accession>A0A0P6XQD7</accession>
<evidence type="ECO:0000259" key="4">
    <source>
        <dbReference type="Pfam" id="PF01464"/>
    </source>
</evidence>
<dbReference type="InterPro" id="IPR008258">
    <property type="entry name" value="Transglycosylase_SLT_dom_1"/>
</dbReference>
<evidence type="ECO:0000256" key="2">
    <source>
        <dbReference type="SAM" id="MobiDB-lite"/>
    </source>
</evidence>
<evidence type="ECO:0000313" key="5">
    <source>
        <dbReference type="EMBL" id="KPL78973.1"/>
    </source>
</evidence>
<dbReference type="CDD" id="cd13401">
    <property type="entry name" value="Slt70-like"/>
    <property type="match status" value="1"/>
</dbReference>
<dbReference type="Gene3D" id="1.25.40.10">
    <property type="entry name" value="Tetratricopeptide repeat domain"/>
    <property type="match status" value="4"/>
</dbReference>
<comment type="caution">
    <text evidence="5">The sequence shown here is derived from an EMBL/GenBank/DDBJ whole genome shotgun (WGS) entry which is preliminary data.</text>
</comment>
<feature type="chain" id="PRO_5006133175" description="Transglycosylase SLT domain-containing protein" evidence="3">
    <location>
        <begin position="23"/>
        <end position="804"/>
    </location>
</feature>
<dbReference type="SUPFAM" id="SSF53955">
    <property type="entry name" value="Lysozyme-like"/>
    <property type="match status" value="1"/>
</dbReference>
<feature type="repeat" description="TPR" evidence="1">
    <location>
        <begin position="130"/>
        <end position="163"/>
    </location>
</feature>
<sequence length="804" mass="90262">MKMKLLPLAAWFLILATLSACAGPAPQSPQGSAGSQQSTSIPLPSPTPTATPTPQPQARVDQGDHLLLLGDYASARQEYETAINQAADPEIQVAAMIGLGRMQLLQQQYTTATQAFLTVIQNYPNSQHLAEAQFFLGKSYAAMNNHQVAADAFGQYLALRPGVIDAYIQELRGNELLAAGQFTDAIAAFEAAAAAPRRSDPTPLKIKIAQTYASMGEYEQAISRYWEINQATTNDFVKAQTNFLLGQAYLAIGLPDQAYARFQESVSNYPLAYDTYSGLVVLINNGIAVSDLDRGLVDYFAGQYGLAIEAFTRYMQANPQHDATPLYYRAMSHRSLGQYGAEMRDWELIISQYETDRFWMDAWKEKAYTQWVYFTDYSAAAATLEQFVARFPAAAQAAELLLEAGRIYERGGLLNEAIETWEGVANNYPTSAEAPACLFQSGLLRYRQQDFFNAQANFQRYLAIVSAPRDIAAAYFWIGKAKSALGDSEGARQSWEQAAQRDPTGYYSERARDLLQGREPFSPPAFYNLDYDLQKERSIAETWMRSTFNLEADIDLNNLADLEANPRFQRANAYWELGLFELANNELQDLKDEIASDPAHCFRLLKYLMERGFYRQAIILSRHILDLAGMDDAATFTAPPYFNHIRFGVYYPDYVLSAAQEYNFHPLFLLSVIRQESLFDGLVQSTAGARGLMQIIPSTGQEIASILNWPVGYTDADLDRPFVNVRLGSAYLARQRTYFNANLYLSLAAYNAGPGNAQQWAALVSDDPDLYLETIRFKETRTYITQIYEFYSIYRRLYETQPST</sequence>
<keyword evidence="1" id="KW-0802">TPR repeat</keyword>
<dbReference type="Pfam" id="PF01464">
    <property type="entry name" value="SLT"/>
    <property type="match status" value="1"/>
</dbReference>
<keyword evidence="6" id="KW-1185">Reference proteome</keyword>
<organism evidence="5 6">
    <name type="scientific">Ornatilinea apprima</name>
    <dbReference type="NCBI Taxonomy" id="1134406"/>
    <lineage>
        <taxon>Bacteria</taxon>
        <taxon>Bacillati</taxon>
        <taxon>Chloroflexota</taxon>
        <taxon>Anaerolineae</taxon>
        <taxon>Anaerolineales</taxon>
        <taxon>Anaerolineaceae</taxon>
        <taxon>Ornatilinea</taxon>
    </lineage>
</organism>
<dbReference type="SMART" id="SM00028">
    <property type="entry name" value="TPR"/>
    <property type="match status" value="10"/>
</dbReference>
<dbReference type="PROSITE" id="PS51257">
    <property type="entry name" value="PROKAR_LIPOPROTEIN"/>
    <property type="match status" value="1"/>
</dbReference>
<dbReference type="PANTHER" id="PTHR37423:SF2">
    <property type="entry name" value="MEMBRANE-BOUND LYTIC MUREIN TRANSGLYCOSYLASE C"/>
    <property type="match status" value="1"/>
</dbReference>
<dbReference type="RefSeq" id="WP_075061581.1">
    <property type="nucleotide sequence ID" value="NZ_LGCL01000015.1"/>
</dbReference>
<feature type="region of interest" description="Disordered" evidence="2">
    <location>
        <begin position="25"/>
        <end position="59"/>
    </location>
</feature>
<feature type="repeat" description="TPR" evidence="1">
    <location>
        <begin position="472"/>
        <end position="505"/>
    </location>
</feature>
<dbReference type="STRING" id="1134406.ADN00_03510"/>
<feature type="compositionally biased region" description="Pro residues" evidence="2">
    <location>
        <begin position="43"/>
        <end position="55"/>
    </location>
</feature>
<evidence type="ECO:0000256" key="3">
    <source>
        <dbReference type="SAM" id="SignalP"/>
    </source>
</evidence>
<proteinExistence type="predicted"/>
<feature type="compositionally biased region" description="Low complexity" evidence="2">
    <location>
        <begin position="25"/>
        <end position="42"/>
    </location>
</feature>
<evidence type="ECO:0000313" key="6">
    <source>
        <dbReference type="Proteomes" id="UP000050417"/>
    </source>
</evidence>
<dbReference type="AlphaFoldDB" id="A0A0P6XQD7"/>
<keyword evidence="3" id="KW-0732">Signal</keyword>
<evidence type="ECO:0000256" key="1">
    <source>
        <dbReference type="PROSITE-ProRule" id="PRU00339"/>
    </source>
</evidence>
<dbReference type="Proteomes" id="UP000050417">
    <property type="component" value="Unassembled WGS sequence"/>
</dbReference>
<dbReference type="InterPro" id="IPR019734">
    <property type="entry name" value="TPR_rpt"/>
</dbReference>
<protein>
    <recommendedName>
        <fullName evidence="4">Transglycosylase SLT domain-containing protein</fullName>
    </recommendedName>
</protein>
<gene>
    <name evidence="5" type="ORF">ADN00_03510</name>
</gene>
<dbReference type="PANTHER" id="PTHR37423">
    <property type="entry name" value="SOLUBLE LYTIC MUREIN TRANSGLYCOSYLASE-RELATED"/>
    <property type="match status" value="1"/>
</dbReference>
<name>A0A0P6XQD7_9CHLR</name>
<dbReference type="Gene3D" id="1.10.530.10">
    <property type="match status" value="1"/>
</dbReference>
<dbReference type="OrthoDB" id="9815002at2"/>
<reference evidence="5 6" key="1">
    <citation type="submission" date="2015-07" db="EMBL/GenBank/DDBJ databases">
        <title>Genome sequence of Ornatilinea apprima DSM 23815.</title>
        <authorList>
            <person name="Hemp J."/>
            <person name="Ward L.M."/>
            <person name="Pace L.A."/>
            <person name="Fischer W.W."/>
        </authorList>
    </citation>
    <scope>NUCLEOTIDE SEQUENCE [LARGE SCALE GENOMIC DNA]</scope>
    <source>
        <strain evidence="5 6">P3M-1</strain>
    </source>
</reference>
<feature type="domain" description="Transglycosylase SLT" evidence="4">
    <location>
        <begin position="654"/>
        <end position="764"/>
    </location>
</feature>
<dbReference type="PROSITE" id="PS50005">
    <property type="entry name" value="TPR"/>
    <property type="match status" value="2"/>
</dbReference>
<dbReference type="Pfam" id="PF13432">
    <property type="entry name" value="TPR_16"/>
    <property type="match status" value="2"/>
</dbReference>
<dbReference type="SUPFAM" id="SSF48452">
    <property type="entry name" value="TPR-like"/>
    <property type="match status" value="3"/>
</dbReference>
<dbReference type="Pfam" id="PF13174">
    <property type="entry name" value="TPR_6"/>
    <property type="match status" value="2"/>
</dbReference>
<dbReference type="InterPro" id="IPR011990">
    <property type="entry name" value="TPR-like_helical_dom_sf"/>
</dbReference>